<feature type="region of interest" description="Disordered" evidence="2">
    <location>
        <begin position="127"/>
        <end position="226"/>
    </location>
</feature>
<evidence type="ECO:0000256" key="2">
    <source>
        <dbReference type="SAM" id="MobiDB-lite"/>
    </source>
</evidence>
<evidence type="ECO:0000313" key="4">
    <source>
        <dbReference type="Proteomes" id="UP001470023"/>
    </source>
</evidence>
<accession>A0ABV1UL92</accession>
<name>A0ABV1UL92_9ACTN</name>
<feature type="compositionally biased region" description="Low complexity" evidence="2">
    <location>
        <begin position="171"/>
        <end position="193"/>
    </location>
</feature>
<proteinExistence type="predicted"/>
<keyword evidence="1" id="KW-0175">Coiled coil</keyword>
<feature type="coiled-coil region" evidence="1">
    <location>
        <begin position="20"/>
        <end position="79"/>
    </location>
</feature>
<reference evidence="3 4" key="1">
    <citation type="submission" date="2024-06" db="EMBL/GenBank/DDBJ databases">
        <title>The Natural Products Discovery Center: Release of the First 8490 Sequenced Strains for Exploring Actinobacteria Biosynthetic Diversity.</title>
        <authorList>
            <person name="Kalkreuter E."/>
            <person name="Kautsar S.A."/>
            <person name="Yang D."/>
            <person name="Bader C.D."/>
            <person name="Teijaro C.N."/>
            <person name="Fluegel L."/>
            <person name="Davis C.M."/>
            <person name="Simpson J.R."/>
            <person name="Lauterbach L."/>
            <person name="Steele A.D."/>
            <person name="Gui C."/>
            <person name="Meng S."/>
            <person name="Li G."/>
            <person name="Viehrig K."/>
            <person name="Ye F."/>
            <person name="Su P."/>
            <person name="Kiefer A.F."/>
            <person name="Nichols A."/>
            <person name="Cepeda A.J."/>
            <person name="Yan W."/>
            <person name="Fan B."/>
            <person name="Jiang Y."/>
            <person name="Adhikari A."/>
            <person name="Zheng C.-J."/>
            <person name="Schuster L."/>
            <person name="Cowan T.M."/>
            <person name="Smanski M.J."/>
            <person name="Chevrette M.G."/>
            <person name="De Carvalho L.P.S."/>
            <person name="Shen B."/>
        </authorList>
    </citation>
    <scope>NUCLEOTIDE SEQUENCE [LARGE SCALE GENOMIC DNA]</scope>
    <source>
        <strain evidence="3 4">NPDC001166</strain>
    </source>
</reference>
<dbReference type="RefSeq" id="WP_352066322.1">
    <property type="nucleotide sequence ID" value="NZ_JBEPAZ010000125.1"/>
</dbReference>
<protein>
    <submittedName>
        <fullName evidence="3">Uncharacterized protein</fullName>
    </submittedName>
</protein>
<evidence type="ECO:0000256" key="1">
    <source>
        <dbReference type="SAM" id="Coils"/>
    </source>
</evidence>
<dbReference type="EMBL" id="JBEPAZ010000125">
    <property type="protein sequence ID" value="MER6434508.1"/>
    <property type="molecule type" value="Genomic_DNA"/>
</dbReference>
<feature type="compositionally biased region" description="Low complexity" evidence="2">
    <location>
        <begin position="201"/>
        <end position="211"/>
    </location>
</feature>
<sequence length="226" mass="23415">MASRSRGKNSGLLARRKAALERAASRMAGERRAAAEAEAERLRQEAAFDVLAADFELAVQDEQTVAAEVEEEVRRVRERGRLRIDEARVVAARAVWAMGEAGETVAGCGRRLGVGVERVKELRRLGREAAGGAGAGETAQKGSGKSPGKVKGLERATAADGLRAERRESARAAGPAAPERAERAAGPAPGVAPVTPPVPVAAPLMPAVGPSGAPGPVGGARPDWRE</sequence>
<comment type="caution">
    <text evidence="3">The sequence shown here is derived from an EMBL/GenBank/DDBJ whole genome shotgun (WGS) entry which is preliminary data.</text>
</comment>
<feature type="compositionally biased region" description="Low complexity" evidence="2">
    <location>
        <begin position="141"/>
        <end position="150"/>
    </location>
</feature>
<gene>
    <name evidence="3" type="ORF">ABT272_44010</name>
</gene>
<dbReference type="Proteomes" id="UP001470023">
    <property type="component" value="Unassembled WGS sequence"/>
</dbReference>
<evidence type="ECO:0000313" key="3">
    <source>
        <dbReference type="EMBL" id="MER6434508.1"/>
    </source>
</evidence>
<organism evidence="3 4">
    <name type="scientific">Streptomyces sp. 900105245</name>
    <dbReference type="NCBI Taxonomy" id="3154379"/>
    <lineage>
        <taxon>Bacteria</taxon>
        <taxon>Bacillati</taxon>
        <taxon>Actinomycetota</taxon>
        <taxon>Actinomycetes</taxon>
        <taxon>Kitasatosporales</taxon>
        <taxon>Streptomycetaceae</taxon>
        <taxon>Streptomyces</taxon>
    </lineage>
</organism>
<keyword evidence="4" id="KW-1185">Reference proteome</keyword>